<reference evidence="1" key="1">
    <citation type="journal article" date="2015" name="Nature">
        <title>Complex archaea that bridge the gap between prokaryotes and eukaryotes.</title>
        <authorList>
            <person name="Spang A."/>
            <person name="Saw J.H."/>
            <person name="Jorgensen S.L."/>
            <person name="Zaremba-Niedzwiedzka K."/>
            <person name="Martijn J."/>
            <person name="Lind A.E."/>
            <person name="van Eijk R."/>
            <person name="Schleper C."/>
            <person name="Guy L."/>
            <person name="Ettema T.J."/>
        </authorList>
    </citation>
    <scope>NUCLEOTIDE SEQUENCE</scope>
</reference>
<dbReference type="EMBL" id="LAZR01006352">
    <property type="protein sequence ID" value="KKM92759.1"/>
    <property type="molecule type" value="Genomic_DNA"/>
</dbReference>
<evidence type="ECO:0000313" key="1">
    <source>
        <dbReference type="EMBL" id="KKM92759.1"/>
    </source>
</evidence>
<proteinExistence type="predicted"/>
<accession>A0A0F9LD43</accession>
<organism evidence="1">
    <name type="scientific">marine sediment metagenome</name>
    <dbReference type="NCBI Taxonomy" id="412755"/>
    <lineage>
        <taxon>unclassified sequences</taxon>
        <taxon>metagenomes</taxon>
        <taxon>ecological metagenomes</taxon>
    </lineage>
</organism>
<name>A0A0F9LD43_9ZZZZ</name>
<comment type="caution">
    <text evidence="1">The sequence shown here is derived from an EMBL/GenBank/DDBJ whole genome shotgun (WGS) entry which is preliminary data.</text>
</comment>
<dbReference type="AlphaFoldDB" id="A0A0F9LD43"/>
<gene>
    <name evidence="1" type="ORF">LCGC14_1215310</name>
</gene>
<sequence>MSYQVNNLKVRLNISTNKWIVITLDGRILEEFRFEPADAIRMLYYSLKIPMTS</sequence>
<protein>
    <submittedName>
        <fullName evidence="1">Uncharacterized protein</fullName>
    </submittedName>
</protein>